<evidence type="ECO:0000313" key="2">
    <source>
        <dbReference type="EMBL" id="TKA42515.1"/>
    </source>
</evidence>
<protein>
    <submittedName>
        <fullName evidence="2">Uncharacterized protein</fullName>
    </submittedName>
</protein>
<keyword evidence="3" id="KW-1185">Reference proteome</keyword>
<feature type="compositionally biased region" description="Acidic residues" evidence="1">
    <location>
        <begin position="352"/>
        <end position="362"/>
    </location>
</feature>
<gene>
    <name evidence="2" type="ORF">B0A49_13750</name>
</gene>
<dbReference type="EMBL" id="NAJN01003200">
    <property type="protein sequence ID" value="TKA42515.1"/>
    <property type="molecule type" value="Genomic_DNA"/>
</dbReference>
<feature type="compositionally biased region" description="Low complexity" evidence="1">
    <location>
        <begin position="212"/>
        <end position="230"/>
    </location>
</feature>
<organism evidence="2 3">
    <name type="scientific">Cryomyces minteri</name>
    <dbReference type="NCBI Taxonomy" id="331657"/>
    <lineage>
        <taxon>Eukaryota</taxon>
        <taxon>Fungi</taxon>
        <taxon>Dikarya</taxon>
        <taxon>Ascomycota</taxon>
        <taxon>Pezizomycotina</taxon>
        <taxon>Dothideomycetes</taxon>
        <taxon>Dothideomycetes incertae sedis</taxon>
        <taxon>Cryomyces</taxon>
    </lineage>
</organism>
<dbReference type="AlphaFoldDB" id="A0A4U0V486"/>
<sequence length="362" mass="39365">TRSVSKIGRKYEKELRAKFWSADQTIKFSKPRRDKQAEASRRLLEEWPEIDENHRLLARPGGVPIRANELEEMVRVAKLYSAEEAANAITSVVIDRLMARKQDNRKSAAMHAVTADWKILATMDREEVQTQPWTVERYNEAAKSLGWHEVKVNAQGTLDEKYDLELPGYVYGEEQEAPESKTLVLAQLERDRANEKLQSAKSKKGKKGGKEATAQAPQTQTASTITTAPSGGQTAATVGSGTGVVQPEVPGTVLPIAPEQSTAVQPEVPGTVLATAQGQPAATQPEVQEAGLPNQPELPTGAGQPRVPETVLTTAQVQPYPPPDHAVKTPTKPSPTKKQKLTKETAKGSGSAEEEDEEAEKS</sequence>
<dbReference type="Proteomes" id="UP000308768">
    <property type="component" value="Unassembled WGS sequence"/>
</dbReference>
<accession>A0A4U0V486</accession>
<feature type="compositionally biased region" description="Low complexity" evidence="1">
    <location>
        <begin position="274"/>
        <end position="285"/>
    </location>
</feature>
<evidence type="ECO:0000313" key="3">
    <source>
        <dbReference type="Proteomes" id="UP000308768"/>
    </source>
</evidence>
<reference evidence="2 3" key="1">
    <citation type="submission" date="2017-03" db="EMBL/GenBank/DDBJ databases">
        <title>Genomes of endolithic fungi from Antarctica.</title>
        <authorList>
            <person name="Coleine C."/>
            <person name="Masonjones S."/>
            <person name="Stajich J.E."/>
        </authorList>
    </citation>
    <scope>NUCLEOTIDE SEQUENCE [LARGE SCALE GENOMIC DNA]</scope>
    <source>
        <strain evidence="2 3">CCFEE 5187</strain>
    </source>
</reference>
<feature type="non-terminal residue" evidence="2">
    <location>
        <position position="1"/>
    </location>
</feature>
<comment type="caution">
    <text evidence="2">The sequence shown here is derived from an EMBL/GenBank/DDBJ whole genome shotgun (WGS) entry which is preliminary data.</text>
</comment>
<evidence type="ECO:0000256" key="1">
    <source>
        <dbReference type="SAM" id="MobiDB-lite"/>
    </source>
</evidence>
<name>A0A4U0V486_9PEZI</name>
<proteinExistence type="predicted"/>
<feature type="region of interest" description="Disordered" evidence="1">
    <location>
        <begin position="272"/>
        <end position="362"/>
    </location>
</feature>
<feature type="region of interest" description="Disordered" evidence="1">
    <location>
        <begin position="193"/>
        <end position="240"/>
    </location>
</feature>